<keyword evidence="2" id="KW-1133">Transmembrane helix</keyword>
<feature type="transmembrane region" description="Helical" evidence="2">
    <location>
        <begin position="21"/>
        <end position="43"/>
    </location>
</feature>
<feature type="compositionally biased region" description="Low complexity" evidence="1">
    <location>
        <begin position="272"/>
        <end position="285"/>
    </location>
</feature>
<feature type="region of interest" description="Disordered" evidence="1">
    <location>
        <begin position="530"/>
        <end position="578"/>
    </location>
</feature>
<dbReference type="OrthoDB" id="10358662at2759"/>
<dbReference type="AlphaFoldDB" id="A0A316VYX4"/>
<dbReference type="EMBL" id="KZ819377">
    <property type="protein sequence ID" value="PWN42659.1"/>
    <property type="molecule type" value="Genomic_DNA"/>
</dbReference>
<accession>A0A316VYX4</accession>
<sequence>MGRAIDPYDDGQGLVSRLTAVIFFGVLALAGSIVSAYFVLMGIRDVPRGSQGYPVRELTILKAVAGVDIAIAVIAALAILTFAFKRTLLFKKPTAYVGALILILAIILIGVSISAVVLLYRVALLEPFHIIATGASAAAGLLGITFGSVIMTAKHRKRDSFASYDATAPSPTVGRDVTKRGSVGNADDHLSTPKTQWNQFESGSSDNLIGSPQSPALKGSASRDSYNSFASPQSHYKQAYSSRPSTGNSDYLPANNNHHGAYPQDPLQSPRAAQAGYAQQQQQSQKYGNVAPNAPKQRSNLGATDPLTAHAGGSTPSINVTPAVDSWQGGSRAAPAGILKPSPELYGAEARRKSYEANRARPSYETARTQPAAGGAPRRQSQEQAYSSLTPAAANGEEAMAWYGGSSSSSSADHMSTYDSNAAGVRSSQPYGGVLADYGVRASAYGPPPSSQSHASRRAPSPAGQAPTSHHDQYAQQRSSPLAHQEEWKSKQGEIQTQRSEYHDAQLASPQQVADGYAQADEGYGQAYSGYEEQAQAYGHPEQGDYHYQHHHQQQQHRQEQSPHHHQHQAYAYNGASH</sequence>
<reference evidence="3 4" key="1">
    <citation type="journal article" date="2018" name="Mol. Biol. Evol.">
        <title>Broad Genomic Sampling Reveals a Smut Pathogenic Ancestry of the Fungal Clade Ustilaginomycotina.</title>
        <authorList>
            <person name="Kijpornyongpan T."/>
            <person name="Mondo S.J."/>
            <person name="Barry K."/>
            <person name="Sandor L."/>
            <person name="Lee J."/>
            <person name="Lipzen A."/>
            <person name="Pangilinan J."/>
            <person name="LaButti K."/>
            <person name="Hainaut M."/>
            <person name="Henrissat B."/>
            <person name="Grigoriev I.V."/>
            <person name="Spatafora J.W."/>
            <person name="Aime M.C."/>
        </authorList>
    </citation>
    <scope>NUCLEOTIDE SEQUENCE [LARGE SCALE GENOMIC DNA]</scope>
    <source>
        <strain evidence="3 4">MCA 4658</strain>
    </source>
</reference>
<feature type="transmembrane region" description="Helical" evidence="2">
    <location>
        <begin position="96"/>
        <end position="122"/>
    </location>
</feature>
<organism evidence="3 4">
    <name type="scientific">Ceraceosorus guamensis</name>
    <dbReference type="NCBI Taxonomy" id="1522189"/>
    <lineage>
        <taxon>Eukaryota</taxon>
        <taxon>Fungi</taxon>
        <taxon>Dikarya</taxon>
        <taxon>Basidiomycota</taxon>
        <taxon>Ustilaginomycotina</taxon>
        <taxon>Exobasidiomycetes</taxon>
        <taxon>Ceraceosorales</taxon>
        <taxon>Ceraceosoraceae</taxon>
        <taxon>Ceraceosorus</taxon>
    </lineage>
</organism>
<protein>
    <submittedName>
        <fullName evidence="3">Uncharacterized protein</fullName>
    </submittedName>
</protein>
<keyword evidence="4" id="KW-1185">Reference proteome</keyword>
<feature type="transmembrane region" description="Helical" evidence="2">
    <location>
        <begin position="63"/>
        <end position="84"/>
    </location>
</feature>
<evidence type="ECO:0000313" key="3">
    <source>
        <dbReference type="EMBL" id="PWN42659.1"/>
    </source>
</evidence>
<feature type="compositionally biased region" description="Polar residues" evidence="1">
    <location>
        <begin position="192"/>
        <end position="214"/>
    </location>
</feature>
<dbReference type="InParanoid" id="A0A316VYX4"/>
<keyword evidence="2" id="KW-0812">Transmembrane</keyword>
<dbReference type="Proteomes" id="UP000245783">
    <property type="component" value="Unassembled WGS sequence"/>
</dbReference>
<evidence type="ECO:0000256" key="1">
    <source>
        <dbReference type="SAM" id="MobiDB-lite"/>
    </source>
</evidence>
<feature type="region of interest" description="Disordered" evidence="1">
    <location>
        <begin position="443"/>
        <end position="514"/>
    </location>
</feature>
<name>A0A316VYX4_9BASI</name>
<dbReference type="GeneID" id="37032034"/>
<feature type="compositionally biased region" description="Basic and acidic residues" evidence="1">
    <location>
        <begin position="349"/>
        <end position="359"/>
    </location>
</feature>
<gene>
    <name evidence="3" type="ORF">IE81DRAFT_117503</name>
</gene>
<keyword evidence="2" id="KW-0472">Membrane</keyword>
<proteinExistence type="predicted"/>
<evidence type="ECO:0000256" key="2">
    <source>
        <dbReference type="SAM" id="Phobius"/>
    </source>
</evidence>
<feature type="compositionally biased region" description="Polar residues" evidence="1">
    <location>
        <begin position="222"/>
        <end position="258"/>
    </location>
</feature>
<feature type="transmembrane region" description="Helical" evidence="2">
    <location>
        <begin position="128"/>
        <end position="151"/>
    </location>
</feature>
<evidence type="ECO:0000313" key="4">
    <source>
        <dbReference type="Proteomes" id="UP000245783"/>
    </source>
</evidence>
<feature type="region of interest" description="Disordered" evidence="1">
    <location>
        <begin position="164"/>
        <end position="389"/>
    </location>
</feature>
<dbReference type="RefSeq" id="XP_025369819.1">
    <property type="nucleotide sequence ID" value="XM_025510164.1"/>
</dbReference>